<reference evidence="1 2" key="1">
    <citation type="journal article" date="2017" name="Int. J. Syst. Evol. Microbiol.">
        <title>Marinicauda algicola sp. nov., isolated from a marine red alga Rhodosorus marinus.</title>
        <authorList>
            <person name="Jeong S.E."/>
            <person name="Jeon S.H."/>
            <person name="Chun B.H."/>
            <person name="Kim D.W."/>
            <person name="Jeon C.O."/>
        </authorList>
    </citation>
    <scope>NUCLEOTIDE SEQUENCE [LARGE SCALE GENOMIC DNA]</scope>
    <source>
        <strain evidence="1 2">JCM 31718</strain>
    </source>
</reference>
<protein>
    <submittedName>
        <fullName evidence="1">Radical SAM protein</fullName>
    </submittedName>
</protein>
<sequence length="382" mass="42658">MPEPETGHARLRDQRALHARVHELAHTSADLSARYKAAKQIIRAFRKPAFYEVTQRCNLFCEGCYYFEGGLGEVVRETADTTAWKRFYAEEAARGVTMAYFVGAEPALHQERLLAAAPMFPYGNIGTNGTIAIHPDVPYRIGVSLWAGDDATDRTLRGASVFRKAFRNYEGDPRAIMLFTLSPWNLDTVASVAQMCRDHGLPLTFNMYSPTTTYLAKLAAGAPHDGRYFRVSAPGHTPCFSADDLERTRDKVESLMENYPDTIVYSKAYNAWATRPGPLYDIDPDSGIATHCGSRMIGAMKYYGANLQPKSAKCGTSDVDCSTCRMYSGGWSSKFQPTSRDLQSPATFQAWLEMIEVLGKIFLYRDPHRRGYGRLEAMEAAE</sequence>
<evidence type="ECO:0000313" key="2">
    <source>
        <dbReference type="Proteomes" id="UP000308054"/>
    </source>
</evidence>
<dbReference type="EMBL" id="SRXW01000002">
    <property type="protein sequence ID" value="TGY88991.1"/>
    <property type="molecule type" value="Genomic_DNA"/>
</dbReference>
<dbReference type="SUPFAM" id="SSF102114">
    <property type="entry name" value="Radical SAM enzymes"/>
    <property type="match status" value="1"/>
</dbReference>
<dbReference type="Proteomes" id="UP000308054">
    <property type="component" value="Unassembled WGS sequence"/>
</dbReference>
<dbReference type="InterPro" id="IPR013785">
    <property type="entry name" value="Aldolase_TIM"/>
</dbReference>
<comment type="caution">
    <text evidence="1">The sequence shown here is derived from an EMBL/GenBank/DDBJ whole genome shotgun (WGS) entry which is preliminary data.</text>
</comment>
<dbReference type="AlphaFoldDB" id="A0A4S2H154"/>
<gene>
    <name evidence="1" type="ORF">E5163_07615</name>
</gene>
<dbReference type="Gene3D" id="3.20.20.70">
    <property type="entry name" value="Aldolase class I"/>
    <property type="match status" value="1"/>
</dbReference>
<keyword evidence="2" id="KW-1185">Reference proteome</keyword>
<dbReference type="InterPro" id="IPR058240">
    <property type="entry name" value="rSAM_sf"/>
</dbReference>
<dbReference type="CDD" id="cd01335">
    <property type="entry name" value="Radical_SAM"/>
    <property type="match status" value="1"/>
</dbReference>
<evidence type="ECO:0000313" key="1">
    <source>
        <dbReference type="EMBL" id="TGY88991.1"/>
    </source>
</evidence>
<name>A0A4S2H154_9PROT</name>
<organism evidence="1 2">
    <name type="scientific">Marinicauda algicola</name>
    <dbReference type="NCBI Taxonomy" id="2029849"/>
    <lineage>
        <taxon>Bacteria</taxon>
        <taxon>Pseudomonadati</taxon>
        <taxon>Pseudomonadota</taxon>
        <taxon>Alphaproteobacteria</taxon>
        <taxon>Maricaulales</taxon>
        <taxon>Maricaulaceae</taxon>
        <taxon>Marinicauda</taxon>
    </lineage>
</organism>
<accession>A0A4S2H154</accession>
<dbReference type="OrthoDB" id="9782387at2"/>
<proteinExistence type="predicted"/>
<dbReference type="RefSeq" id="WP_135995531.1">
    <property type="nucleotide sequence ID" value="NZ_CP071057.1"/>
</dbReference>